<evidence type="ECO:0000313" key="3">
    <source>
        <dbReference type="Proteomes" id="UP000250043"/>
    </source>
</evidence>
<dbReference type="AlphaFoldDB" id="A0A8E2AHM2"/>
<sequence length="95" mass="11038">LHSVFHASLLEPFVTPHCSLDRSPARPAPVHIVPPESPMTIESFLDCRKIGRRYKYLVHWMNTSVAERSWVALSDVPRDLDEVLEHFHRHHPKLP</sequence>
<reference evidence="2 3" key="1">
    <citation type="submission" date="2016-07" db="EMBL/GenBank/DDBJ databases">
        <title>Draft genome of the white-rot fungus Obba rivulosa 3A-2.</title>
        <authorList>
            <consortium name="DOE Joint Genome Institute"/>
            <person name="Miettinen O."/>
            <person name="Riley R."/>
            <person name="Acob R."/>
            <person name="Barry K."/>
            <person name="Cullen D."/>
            <person name="De Vries R."/>
            <person name="Hainaut M."/>
            <person name="Hatakka A."/>
            <person name="Henrissat B."/>
            <person name="Hilden K."/>
            <person name="Kuo R."/>
            <person name="Labutti K."/>
            <person name="Lipzen A."/>
            <person name="Makela M.R."/>
            <person name="Sandor L."/>
            <person name="Spatafora J.W."/>
            <person name="Grigoriev I.V."/>
            <person name="Hibbett D.S."/>
        </authorList>
    </citation>
    <scope>NUCLEOTIDE SEQUENCE [LARGE SCALE GENOMIC DNA]</scope>
    <source>
        <strain evidence="2 3">3A-2</strain>
    </source>
</reference>
<dbReference type="OrthoDB" id="2793548at2759"/>
<dbReference type="Gene3D" id="2.40.50.40">
    <property type="match status" value="1"/>
</dbReference>
<dbReference type="SUPFAM" id="SSF54160">
    <property type="entry name" value="Chromo domain-like"/>
    <property type="match status" value="1"/>
</dbReference>
<dbReference type="CDD" id="cd00024">
    <property type="entry name" value="CD_CSD"/>
    <property type="match status" value="1"/>
</dbReference>
<evidence type="ECO:0000259" key="1">
    <source>
        <dbReference type="PROSITE" id="PS50013"/>
    </source>
</evidence>
<dbReference type="InterPro" id="IPR000953">
    <property type="entry name" value="Chromo/chromo_shadow_dom"/>
</dbReference>
<name>A0A8E2AHM2_9APHY</name>
<gene>
    <name evidence="2" type="ORF">OBBRIDRAFT_708793</name>
</gene>
<dbReference type="SMART" id="SM00298">
    <property type="entry name" value="CHROMO"/>
    <property type="match status" value="1"/>
</dbReference>
<feature type="non-terminal residue" evidence="2">
    <location>
        <position position="95"/>
    </location>
</feature>
<organism evidence="2 3">
    <name type="scientific">Obba rivulosa</name>
    <dbReference type="NCBI Taxonomy" id="1052685"/>
    <lineage>
        <taxon>Eukaryota</taxon>
        <taxon>Fungi</taxon>
        <taxon>Dikarya</taxon>
        <taxon>Basidiomycota</taxon>
        <taxon>Agaricomycotina</taxon>
        <taxon>Agaricomycetes</taxon>
        <taxon>Polyporales</taxon>
        <taxon>Gelatoporiaceae</taxon>
        <taxon>Obba</taxon>
    </lineage>
</organism>
<dbReference type="InterPro" id="IPR016197">
    <property type="entry name" value="Chromo-like_dom_sf"/>
</dbReference>
<dbReference type="GO" id="GO:0006338">
    <property type="term" value="P:chromatin remodeling"/>
    <property type="evidence" value="ECO:0007669"/>
    <property type="project" value="UniProtKB-ARBA"/>
</dbReference>
<feature type="non-terminal residue" evidence="2">
    <location>
        <position position="1"/>
    </location>
</feature>
<dbReference type="Proteomes" id="UP000250043">
    <property type="component" value="Unassembled WGS sequence"/>
</dbReference>
<accession>A0A8E2AHM2</accession>
<proteinExistence type="predicted"/>
<keyword evidence="3" id="KW-1185">Reference proteome</keyword>
<dbReference type="PROSITE" id="PS50013">
    <property type="entry name" value="CHROMO_2"/>
    <property type="match status" value="1"/>
</dbReference>
<feature type="domain" description="Chromo" evidence="1">
    <location>
        <begin position="39"/>
        <end position="95"/>
    </location>
</feature>
<protein>
    <recommendedName>
        <fullName evidence="1">Chromo domain-containing protein</fullName>
    </recommendedName>
</protein>
<evidence type="ECO:0000313" key="2">
    <source>
        <dbReference type="EMBL" id="OCH83584.1"/>
    </source>
</evidence>
<dbReference type="EMBL" id="KV722967">
    <property type="protein sequence ID" value="OCH83584.1"/>
    <property type="molecule type" value="Genomic_DNA"/>
</dbReference>